<dbReference type="GeneID" id="27309746"/>
<feature type="compositionally biased region" description="Low complexity" evidence="2">
    <location>
        <begin position="220"/>
        <end position="231"/>
    </location>
</feature>
<feature type="coiled-coil region" evidence="1">
    <location>
        <begin position="350"/>
        <end position="381"/>
    </location>
</feature>
<dbReference type="RefSeq" id="XP_016217727.1">
    <property type="nucleotide sequence ID" value="XM_016354715.1"/>
</dbReference>
<feature type="coiled-coil region" evidence="1">
    <location>
        <begin position="420"/>
        <end position="480"/>
    </location>
</feature>
<feature type="region of interest" description="Disordered" evidence="2">
    <location>
        <begin position="101"/>
        <end position="275"/>
    </location>
</feature>
<feature type="compositionally biased region" description="Low complexity" evidence="2">
    <location>
        <begin position="131"/>
        <end position="163"/>
    </location>
</feature>
<feature type="compositionally biased region" description="Polar residues" evidence="2">
    <location>
        <begin position="169"/>
        <end position="184"/>
    </location>
</feature>
<feature type="compositionally biased region" description="Polar residues" evidence="2">
    <location>
        <begin position="236"/>
        <end position="251"/>
    </location>
</feature>
<evidence type="ECO:0000256" key="2">
    <source>
        <dbReference type="SAM" id="MobiDB-lite"/>
    </source>
</evidence>
<feature type="compositionally biased region" description="Low complexity" evidence="2">
    <location>
        <begin position="185"/>
        <end position="202"/>
    </location>
</feature>
<dbReference type="VEuPathDB" id="FungiDB:PV09_01773"/>
<dbReference type="EMBL" id="KN847532">
    <property type="protein sequence ID" value="KIW07858.1"/>
    <property type="molecule type" value="Genomic_DNA"/>
</dbReference>
<evidence type="ECO:0000313" key="4">
    <source>
        <dbReference type="Proteomes" id="UP000053259"/>
    </source>
</evidence>
<reference evidence="3 4" key="1">
    <citation type="submission" date="2015-01" db="EMBL/GenBank/DDBJ databases">
        <title>The Genome Sequence of Ochroconis gallopava CBS43764.</title>
        <authorList>
            <consortium name="The Broad Institute Genomics Platform"/>
            <person name="Cuomo C."/>
            <person name="de Hoog S."/>
            <person name="Gorbushina A."/>
            <person name="Stielow B."/>
            <person name="Teixiera M."/>
            <person name="Abouelleil A."/>
            <person name="Chapman S.B."/>
            <person name="Priest M."/>
            <person name="Young S.K."/>
            <person name="Wortman J."/>
            <person name="Nusbaum C."/>
            <person name="Birren B."/>
        </authorList>
    </citation>
    <scope>NUCLEOTIDE SEQUENCE [LARGE SCALE GENOMIC DNA]</scope>
    <source>
        <strain evidence="3 4">CBS 43764</strain>
    </source>
</reference>
<accession>A0A0D2AM70</accession>
<keyword evidence="4" id="KW-1185">Reference proteome</keyword>
<proteinExistence type="predicted"/>
<dbReference type="AlphaFoldDB" id="A0A0D2AM70"/>
<dbReference type="Proteomes" id="UP000053259">
    <property type="component" value="Unassembled WGS sequence"/>
</dbReference>
<keyword evidence="1" id="KW-0175">Coiled coil</keyword>
<dbReference type="HOGENOM" id="CLU_498942_0_0_1"/>
<dbReference type="InParanoid" id="A0A0D2AM70"/>
<gene>
    <name evidence="3" type="ORF">PV09_01773</name>
</gene>
<evidence type="ECO:0000313" key="3">
    <source>
        <dbReference type="EMBL" id="KIW07858.1"/>
    </source>
</evidence>
<evidence type="ECO:0000256" key="1">
    <source>
        <dbReference type="SAM" id="Coils"/>
    </source>
</evidence>
<dbReference type="STRING" id="253628.A0A0D2AM70"/>
<dbReference type="OrthoDB" id="3925131at2759"/>
<organism evidence="3 4">
    <name type="scientific">Verruconis gallopava</name>
    <dbReference type="NCBI Taxonomy" id="253628"/>
    <lineage>
        <taxon>Eukaryota</taxon>
        <taxon>Fungi</taxon>
        <taxon>Dikarya</taxon>
        <taxon>Ascomycota</taxon>
        <taxon>Pezizomycotina</taxon>
        <taxon>Dothideomycetes</taxon>
        <taxon>Pleosporomycetidae</taxon>
        <taxon>Venturiales</taxon>
        <taxon>Sympoventuriaceae</taxon>
        <taxon>Verruconis</taxon>
    </lineage>
</organism>
<name>A0A0D2AM70_9PEZI</name>
<protein>
    <submittedName>
        <fullName evidence="3">Uncharacterized protein</fullName>
    </submittedName>
</protein>
<feature type="compositionally biased region" description="Basic residues" evidence="2">
    <location>
        <begin position="101"/>
        <end position="114"/>
    </location>
</feature>
<sequence>MALSEATLDPSTPDLINLRKILEACIYVPDISDATQSAGLSREQRFCLALDRFESTTRVFDQSYYESEVLQIGTTEDELDNKLRREARQVGVAESHFPVVKRRRTHRSSRHLSHLRQSTQTIDSTVDHKTSTSSSDPSARSSLQPSSLRASISSRPSVSAPPSDRTTARHSTSASNNTHDPTPATSVVSLNSTSSQSSSFSNRIFGKRRDSRHSLTQFFRRGSSSRPSGTRADNLPTDTSLQYSENNSNHGTIAEEPNLASPNSHESQDMSSIQSLSISSRTSISSFGEQQPHQDISGVDKECLESFMQTKAFRQLQALCEEEMHRFNSFATDQHIALPLILGRNYLYSKERKQTKLAELRKEHEAEIEKMEDRHADKELSLREIHRAAMDDKAVRNSTAIKHVTSRIASLGDEATPEHHLRLEEEQSALKRLAKKHEAEMRNLVRYQEGKKLELLRKQEKDLEELSKSLDKSLENQRKEKAAKLHHNISRLDDLVEERRSKLVARFFLRLQILKAMTSETAKIESALPLSILGLPPAFTASLGYS</sequence>